<sequence length="64" mass="7230">MFLLASEWKEGKCFICCDSENTECLCLLVKLNPAISSIEIVDSKTELLDLTKSWGSFNPLIFKN</sequence>
<keyword evidence="2" id="KW-1185">Reference proteome</keyword>
<name>A0ABN4BRL1_9MOLU</name>
<proteinExistence type="predicted"/>
<gene>
    <name evidence="1" type="ORF">OVS_01315</name>
</gene>
<reference evidence="1 2" key="1">
    <citation type="journal article" date="2014" name="Genome Announc.">
        <title>Complete Genome Sequence of Mycoplasma ovis Strain Michigan, a Hemoplasma of Sheep with Two Distinct 16S rRNA Genes.</title>
        <authorList>
            <person name="Deshuillers P.L."/>
            <person name="Santos A.P."/>
            <person name="do Nascimento N.C."/>
            <person name="Hampel J.A."/>
            <person name="Bergin I.L."/>
            <person name="Dyson M.C."/>
            <person name="Messick J.B."/>
        </authorList>
    </citation>
    <scope>NUCLEOTIDE SEQUENCE [LARGE SCALE GENOMIC DNA]</scope>
    <source>
        <strain evidence="1 2">Michigan</strain>
    </source>
</reference>
<accession>A0ABN4BRL1</accession>
<dbReference type="EMBL" id="CP006935">
    <property type="protein sequence ID" value="AHC40193.1"/>
    <property type="molecule type" value="Genomic_DNA"/>
</dbReference>
<protein>
    <submittedName>
        <fullName evidence="1">Uncharacterized protein</fullName>
    </submittedName>
</protein>
<dbReference type="Proteomes" id="UP000018745">
    <property type="component" value="Chromosome"/>
</dbReference>
<evidence type="ECO:0000313" key="2">
    <source>
        <dbReference type="Proteomes" id="UP000018745"/>
    </source>
</evidence>
<organism evidence="1 2">
    <name type="scientific">Mycoplasma ovis str. Michigan</name>
    <dbReference type="NCBI Taxonomy" id="1415773"/>
    <lineage>
        <taxon>Bacteria</taxon>
        <taxon>Bacillati</taxon>
        <taxon>Mycoplasmatota</taxon>
        <taxon>Mollicutes</taxon>
        <taxon>Mycoplasmataceae</taxon>
        <taxon>Mycoplasma</taxon>
    </lineage>
</organism>
<evidence type="ECO:0000313" key="1">
    <source>
        <dbReference type="EMBL" id="AHC40193.1"/>
    </source>
</evidence>